<accession>A0A090VBT3</accession>
<name>A0A090VBT3_9FLAO</name>
<dbReference type="GO" id="GO:0019867">
    <property type="term" value="C:outer membrane"/>
    <property type="evidence" value="ECO:0007669"/>
    <property type="project" value="InterPro"/>
</dbReference>
<dbReference type="RefSeq" id="WP_042504071.1">
    <property type="nucleotide sequence ID" value="NZ_BBNQ01000005.1"/>
</dbReference>
<reference evidence="3 4" key="1">
    <citation type="journal article" date="2014" name="Genome Announc.">
        <title>Draft Genome Sequences of Marine Flavobacterium Algibacter lectus Strains SS8 and NR4.</title>
        <authorList>
            <person name="Takatani N."/>
            <person name="Nakanishi M."/>
            <person name="Meirelles P."/>
            <person name="Mino S."/>
            <person name="Suda W."/>
            <person name="Oshima K."/>
            <person name="Hattori M."/>
            <person name="Ohkuma M."/>
            <person name="Hosokawa M."/>
            <person name="Miyashita K."/>
            <person name="Thompson F.L."/>
            <person name="Niwa A."/>
            <person name="Sawabe T."/>
            <person name="Sawabe T."/>
        </authorList>
    </citation>
    <scope>NUCLEOTIDE SEQUENCE [LARGE SCALE GENOMIC DNA]</scope>
    <source>
        <strain evidence="3 4">JCM 19300</strain>
    </source>
</reference>
<keyword evidence="1" id="KW-0732">Signal</keyword>
<proteinExistence type="predicted"/>
<evidence type="ECO:0000256" key="1">
    <source>
        <dbReference type="SAM" id="SignalP"/>
    </source>
</evidence>
<evidence type="ECO:0000313" key="3">
    <source>
        <dbReference type="EMBL" id="GAL62226.1"/>
    </source>
</evidence>
<dbReference type="EMBL" id="BBNQ01000005">
    <property type="protein sequence ID" value="GAL62226.1"/>
    <property type="molecule type" value="Genomic_DNA"/>
</dbReference>
<dbReference type="OrthoDB" id="975117at2"/>
<dbReference type="GO" id="GO:2001070">
    <property type="term" value="F:starch binding"/>
    <property type="evidence" value="ECO:0007669"/>
    <property type="project" value="InterPro"/>
</dbReference>
<feature type="domain" description="SusE outer membrane protein" evidence="2">
    <location>
        <begin position="28"/>
        <end position="130"/>
    </location>
</feature>
<dbReference type="Pfam" id="PF14292">
    <property type="entry name" value="SusE"/>
    <property type="match status" value="1"/>
</dbReference>
<dbReference type="InterPro" id="IPR025970">
    <property type="entry name" value="SusE"/>
</dbReference>
<organism evidence="3 4">
    <name type="scientific">Algibacter lectus</name>
    <dbReference type="NCBI Taxonomy" id="221126"/>
    <lineage>
        <taxon>Bacteria</taxon>
        <taxon>Pseudomonadati</taxon>
        <taxon>Bacteroidota</taxon>
        <taxon>Flavobacteriia</taxon>
        <taxon>Flavobacteriales</taxon>
        <taxon>Flavobacteriaceae</taxon>
        <taxon>Algibacter</taxon>
    </lineage>
</organism>
<feature type="signal peptide" evidence="1">
    <location>
        <begin position="1"/>
        <end position="21"/>
    </location>
</feature>
<feature type="chain" id="PRO_5001865588" description="SusE outer membrane protein domain-containing protein" evidence="1">
    <location>
        <begin position="22"/>
        <end position="375"/>
    </location>
</feature>
<gene>
    <name evidence="3" type="ORF">JCM19300_2977</name>
</gene>
<dbReference type="AlphaFoldDB" id="A0A090VBT3"/>
<comment type="caution">
    <text evidence="3">The sequence shown here is derived from an EMBL/GenBank/DDBJ whole genome shotgun (WGS) entry which is preliminary data.</text>
</comment>
<dbReference type="Gene3D" id="2.60.40.3620">
    <property type="match status" value="1"/>
</dbReference>
<dbReference type="Proteomes" id="UP000029644">
    <property type="component" value="Unassembled WGS sequence"/>
</dbReference>
<sequence length="375" mass="40381">MKKFKNISVFSIIGLVLLCLSSCEDTTDIYSVSEPSSPILADLNFSQIELDANNTNNPALSLNWVESNYGLQTAINYAVQFANDDAFTTPVTASTVTGRNNLTLSTSEINAAAGSAGLDPFTWGTLYTRVVASLGSQSSESIASNTVQFDVYPYYNYVFDDYYLVGNGTSAGWNNNANNPPLFRDAANQNLYYYTGYFTTPGGFDEGRFKILESRGLWQPQWGVAPNEGDDVPATAGDIAGNPTTQSGDPGRFGVETAGYYQFSIDFSTKKYTLTPYSTTGATSFSSIEVQGSSTTTTALTALAIDTHMWYAAALHLTPGDLTFVTNTGSAWGGSTGFSGVATDGDESIPVIVEDDYDVWFNDLTGRYILVPLNL</sequence>
<protein>
    <recommendedName>
        <fullName evidence="2">SusE outer membrane protein domain-containing protein</fullName>
    </recommendedName>
</protein>
<evidence type="ECO:0000259" key="2">
    <source>
        <dbReference type="Pfam" id="PF14292"/>
    </source>
</evidence>
<evidence type="ECO:0000313" key="4">
    <source>
        <dbReference type="Proteomes" id="UP000029644"/>
    </source>
</evidence>